<dbReference type="InterPro" id="IPR011009">
    <property type="entry name" value="Kinase-like_dom_sf"/>
</dbReference>
<keyword evidence="3" id="KW-0963">Cytoplasm</keyword>
<dbReference type="AlphaFoldDB" id="A0A1L0BPF3"/>
<accession>A0A1L0BPF3</accession>
<dbReference type="GO" id="GO:0007015">
    <property type="term" value="P:actin filament organization"/>
    <property type="evidence" value="ECO:0007669"/>
    <property type="project" value="TreeGrafter"/>
</dbReference>
<feature type="region of interest" description="Disordered" evidence="12">
    <location>
        <begin position="623"/>
        <end position="703"/>
    </location>
</feature>
<protein>
    <recommendedName>
        <fullName evidence="2">non-specific serine/threonine protein kinase</fullName>
        <ecNumber evidence="2">2.7.11.1</ecNumber>
    </recommendedName>
</protein>
<evidence type="ECO:0000256" key="4">
    <source>
        <dbReference type="ARBA" id="ARBA00022527"/>
    </source>
</evidence>
<dbReference type="Gene3D" id="1.10.510.10">
    <property type="entry name" value="Transferase(Phosphotransferase) domain 1"/>
    <property type="match status" value="1"/>
</dbReference>
<evidence type="ECO:0000313" key="14">
    <source>
        <dbReference type="EMBL" id="SGZ52042.1"/>
    </source>
</evidence>
<feature type="region of interest" description="Disordered" evidence="12">
    <location>
        <begin position="469"/>
        <end position="522"/>
    </location>
</feature>
<feature type="compositionally biased region" description="Polar residues" evidence="12">
    <location>
        <begin position="639"/>
        <end position="655"/>
    </location>
</feature>
<feature type="domain" description="Protein kinase" evidence="13">
    <location>
        <begin position="22"/>
        <end position="309"/>
    </location>
</feature>
<evidence type="ECO:0000256" key="12">
    <source>
        <dbReference type="SAM" id="MobiDB-lite"/>
    </source>
</evidence>
<dbReference type="EMBL" id="LT635765">
    <property type="protein sequence ID" value="SGZ52042.1"/>
    <property type="molecule type" value="Genomic_DNA"/>
</dbReference>
<comment type="catalytic activity">
    <reaction evidence="10">
        <text>L-threonyl-[protein] + ATP = O-phospho-L-threonyl-[protein] + ADP + H(+)</text>
        <dbReference type="Rhea" id="RHEA:46608"/>
        <dbReference type="Rhea" id="RHEA-COMP:11060"/>
        <dbReference type="Rhea" id="RHEA-COMP:11605"/>
        <dbReference type="ChEBI" id="CHEBI:15378"/>
        <dbReference type="ChEBI" id="CHEBI:30013"/>
        <dbReference type="ChEBI" id="CHEBI:30616"/>
        <dbReference type="ChEBI" id="CHEBI:61977"/>
        <dbReference type="ChEBI" id="CHEBI:456216"/>
        <dbReference type="EC" id="2.7.11.1"/>
    </reaction>
</comment>
<evidence type="ECO:0000256" key="10">
    <source>
        <dbReference type="ARBA" id="ARBA00047899"/>
    </source>
</evidence>
<dbReference type="GO" id="GO:0005737">
    <property type="term" value="C:cytoplasm"/>
    <property type="evidence" value="ECO:0007669"/>
    <property type="project" value="UniProtKB-SubCell"/>
</dbReference>
<sequence>MPPPPPNAFNPGTLLTVGSHQVSIIKYISSGGFAHVYTCTIDPPFHNNTTACLKRVVVPNKTQLTLLRQEVDAMKRLRGNTHVVSYIDSHASRLNVPAPEQPQQYEVLLLMEYCLRNGLIDFMNARLTHRLTEPEILSIMSQITTGVAMCHHLHPPLIHRDIKIENVLIDAKGTYKLCDFGSAVEYSGVPKTSQELQLLHQDIMQHTTPQYRAPEMIDLSRGFPIDDKLDIWALGVFLYKLCYYTTPFELPQQRTLQDLEQLILHSSTTLRFPHSPPFSPRLQNIIKCCLREDPRRRPNALQLLQEVCLMQGIKQVPEVIPYSVRLQKSQADMNVLNNGNSSGTQITQETQKVTLSLKATKSPPDAFASIDKSKVLSMGSTKSTLKSRPKSAIYASEGVMKNSDSTTSLQDLIKQHVSESSNEISNIRKSEELDRGTLDFLRSKHDAHISSSQNTGGSIKSAIKNGLRRISTGGSIGPQRSGSFGQKRSNTHPVKQSYTGSRNVSDENLRVPSGEQPMRKQSIQRRMAALLKNSEKKPAKTASGYGKYTDTDDLLAINHTNLSANASAESLSSLDTQTPTYYEFGEKLTAVSSKGSVKKLVSPPSIVIEKQVPSFAPKAAKYGKLSHKRDSPPLCPPSLSHTPGSKGLNSHTSRNLNKETKQGNKEKTTSKKPPPKPKKPLHLQVHDSTDRRLSTSSDVSLPDLDDLEKQFSRRFPSYV</sequence>
<comment type="subcellular location">
    <subcellularLocation>
        <location evidence="1">Cytoplasm</location>
    </subcellularLocation>
</comment>
<evidence type="ECO:0000256" key="6">
    <source>
        <dbReference type="ARBA" id="ARBA00022679"/>
    </source>
</evidence>
<dbReference type="Pfam" id="PF00069">
    <property type="entry name" value="Pkinase"/>
    <property type="match status" value="1"/>
</dbReference>
<keyword evidence="9" id="KW-0067">ATP-binding</keyword>
<evidence type="ECO:0000256" key="2">
    <source>
        <dbReference type="ARBA" id="ARBA00012513"/>
    </source>
</evidence>
<evidence type="ECO:0000256" key="3">
    <source>
        <dbReference type="ARBA" id="ARBA00022490"/>
    </source>
</evidence>
<dbReference type="GO" id="GO:0005524">
    <property type="term" value="F:ATP binding"/>
    <property type="evidence" value="ECO:0007669"/>
    <property type="project" value="UniProtKB-KW"/>
</dbReference>
<keyword evidence="8" id="KW-0418">Kinase</keyword>
<evidence type="ECO:0000256" key="7">
    <source>
        <dbReference type="ARBA" id="ARBA00022741"/>
    </source>
</evidence>
<dbReference type="InterPro" id="IPR008271">
    <property type="entry name" value="Ser/Thr_kinase_AS"/>
</dbReference>
<evidence type="ECO:0000313" key="15">
    <source>
        <dbReference type="Proteomes" id="UP000182259"/>
    </source>
</evidence>
<dbReference type="SMART" id="SM00220">
    <property type="entry name" value="S_TKc"/>
    <property type="match status" value="1"/>
</dbReference>
<dbReference type="Proteomes" id="UP000182259">
    <property type="component" value="Chromosome II"/>
</dbReference>
<feature type="compositionally biased region" description="Polar residues" evidence="12">
    <location>
        <begin position="478"/>
        <end position="503"/>
    </location>
</feature>
<name>A0A1L0BPF3_9ASCO</name>
<gene>
    <name evidence="14" type="ORF">SAMEA4029009_CIC11G00000005385</name>
</gene>
<feature type="compositionally biased region" description="Basic and acidic residues" evidence="12">
    <location>
        <begin position="656"/>
        <end position="669"/>
    </location>
</feature>
<proteinExistence type="predicted"/>
<dbReference type="SUPFAM" id="SSF56112">
    <property type="entry name" value="Protein kinase-like (PK-like)"/>
    <property type="match status" value="1"/>
</dbReference>
<evidence type="ECO:0000256" key="5">
    <source>
        <dbReference type="ARBA" id="ARBA00022553"/>
    </source>
</evidence>
<keyword evidence="7" id="KW-0547">Nucleotide-binding</keyword>
<feature type="compositionally biased region" description="Basic and acidic residues" evidence="12">
    <location>
        <begin position="684"/>
        <end position="693"/>
    </location>
</feature>
<keyword evidence="5" id="KW-0597">Phosphoprotein</keyword>
<comment type="catalytic activity">
    <reaction evidence="11">
        <text>L-seryl-[protein] + ATP = O-phospho-L-seryl-[protein] + ADP + H(+)</text>
        <dbReference type="Rhea" id="RHEA:17989"/>
        <dbReference type="Rhea" id="RHEA-COMP:9863"/>
        <dbReference type="Rhea" id="RHEA-COMP:11604"/>
        <dbReference type="ChEBI" id="CHEBI:15378"/>
        <dbReference type="ChEBI" id="CHEBI:29999"/>
        <dbReference type="ChEBI" id="CHEBI:30616"/>
        <dbReference type="ChEBI" id="CHEBI:83421"/>
        <dbReference type="ChEBI" id="CHEBI:456216"/>
        <dbReference type="EC" id="2.7.11.1"/>
    </reaction>
</comment>
<dbReference type="PROSITE" id="PS00108">
    <property type="entry name" value="PROTEIN_KINASE_ST"/>
    <property type="match status" value="1"/>
</dbReference>
<dbReference type="FunFam" id="1.10.510.10:FF:000441">
    <property type="entry name" value="Serine/threonine protein kinase"/>
    <property type="match status" value="1"/>
</dbReference>
<evidence type="ECO:0000259" key="13">
    <source>
        <dbReference type="PROSITE" id="PS50011"/>
    </source>
</evidence>
<dbReference type="PROSITE" id="PS50011">
    <property type="entry name" value="PROTEIN_KINASE_DOM"/>
    <property type="match status" value="1"/>
</dbReference>
<evidence type="ECO:0000256" key="11">
    <source>
        <dbReference type="ARBA" id="ARBA00048679"/>
    </source>
</evidence>
<dbReference type="GO" id="GO:0004674">
    <property type="term" value="F:protein serine/threonine kinase activity"/>
    <property type="evidence" value="ECO:0007669"/>
    <property type="project" value="UniProtKB-KW"/>
</dbReference>
<organism evidence="14 15">
    <name type="scientific">Sungouiella intermedia</name>
    <dbReference type="NCBI Taxonomy" id="45354"/>
    <lineage>
        <taxon>Eukaryota</taxon>
        <taxon>Fungi</taxon>
        <taxon>Dikarya</taxon>
        <taxon>Ascomycota</taxon>
        <taxon>Saccharomycotina</taxon>
        <taxon>Pichiomycetes</taxon>
        <taxon>Metschnikowiaceae</taxon>
        <taxon>Sungouiella</taxon>
    </lineage>
</organism>
<dbReference type="PANTHER" id="PTHR22967:SF57">
    <property type="entry name" value="AUXILIN, ISOFORM A-RELATED"/>
    <property type="match status" value="1"/>
</dbReference>
<dbReference type="EC" id="2.7.11.1" evidence="2"/>
<reference evidence="15" key="1">
    <citation type="submission" date="2016-10" db="EMBL/GenBank/DDBJ databases">
        <authorList>
            <person name="Geijer C."/>
            <person name="Jareborg N."/>
            <person name="Dainat J."/>
        </authorList>
    </citation>
    <scope>NUCLEOTIDE SEQUENCE [LARGE SCALE GENOMIC DNA]</scope>
    <source>
        <strain evidence="15">PYCC 4715</strain>
    </source>
</reference>
<evidence type="ECO:0000256" key="1">
    <source>
        <dbReference type="ARBA" id="ARBA00004496"/>
    </source>
</evidence>
<evidence type="ECO:0000256" key="8">
    <source>
        <dbReference type="ARBA" id="ARBA00022777"/>
    </source>
</evidence>
<dbReference type="PANTHER" id="PTHR22967">
    <property type="entry name" value="SERINE/THREONINE PROTEIN KINASE"/>
    <property type="match status" value="1"/>
</dbReference>
<dbReference type="GO" id="GO:0000147">
    <property type="term" value="P:actin cortical patch assembly"/>
    <property type="evidence" value="ECO:0007669"/>
    <property type="project" value="TreeGrafter"/>
</dbReference>
<keyword evidence="6" id="KW-0808">Transferase</keyword>
<keyword evidence="4" id="KW-0723">Serine/threonine-protein kinase</keyword>
<evidence type="ECO:0000256" key="9">
    <source>
        <dbReference type="ARBA" id="ARBA00022840"/>
    </source>
</evidence>
<dbReference type="InterPro" id="IPR000719">
    <property type="entry name" value="Prot_kinase_dom"/>
</dbReference>